<name>A0A1H1VLE7_9ACTN</name>
<dbReference type="PANTHER" id="PTHR11839:SF18">
    <property type="entry name" value="NUDIX HYDROLASE DOMAIN-CONTAINING PROTEIN"/>
    <property type="match status" value="1"/>
</dbReference>
<accession>A0A1H1VLE7</accession>
<dbReference type="SUPFAM" id="SSF55811">
    <property type="entry name" value="Nudix"/>
    <property type="match status" value="1"/>
</dbReference>
<dbReference type="AlphaFoldDB" id="A0A1H1VLE7"/>
<feature type="domain" description="Nudix hydrolase" evidence="5">
    <location>
        <begin position="39"/>
        <end position="167"/>
    </location>
</feature>
<dbReference type="EMBL" id="LT629732">
    <property type="protein sequence ID" value="SDS85505.1"/>
    <property type="molecule type" value="Genomic_DNA"/>
</dbReference>
<comment type="similarity">
    <text evidence="2 4">Belongs to the Nudix hydrolase family.</text>
</comment>
<evidence type="ECO:0000256" key="3">
    <source>
        <dbReference type="ARBA" id="ARBA00022801"/>
    </source>
</evidence>
<dbReference type="GO" id="GO:0019693">
    <property type="term" value="P:ribose phosphate metabolic process"/>
    <property type="evidence" value="ECO:0007669"/>
    <property type="project" value="TreeGrafter"/>
</dbReference>
<dbReference type="GO" id="GO:0006753">
    <property type="term" value="P:nucleoside phosphate metabolic process"/>
    <property type="evidence" value="ECO:0007669"/>
    <property type="project" value="TreeGrafter"/>
</dbReference>
<dbReference type="OrthoDB" id="177518at2"/>
<comment type="cofactor">
    <cofactor evidence="1">
        <name>Mg(2+)</name>
        <dbReference type="ChEBI" id="CHEBI:18420"/>
    </cofactor>
</comment>
<sequence>MRWTVHGEREIYSSDWVRLTLADVEVPGLRRFDHHVLRMPRPAAGVVVHDPERGLLLLHRHRFITDTWGWEIPAGGVDAGESPAQAAEREVLEETGWRPGPLRELAAYHPSNGIADQCFHLFLADGATRVGTPSDPSEAERVEWVPLPEVRRIVRDGRMRDGLSFTAVLYALAFDELGGGRSAAEESSPTPLP</sequence>
<dbReference type="CDD" id="cd03424">
    <property type="entry name" value="NUDIX_ADPRase_Nudt5_UGPPase_Nudt14"/>
    <property type="match status" value="1"/>
</dbReference>
<organism evidence="6 7">
    <name type="scientific">Actinopolymorpha singaporensis</name>
    <dbReference type="NCBI Taxonomy" id="117157"/>
    <lineage>
        <taxon>Bacteria</taxon>
        <taxon>Bacillati</taxon>
        <taxon>Actinomycetota</taxon>
        <taxon>Actinomycetes</taxon>
        <taxon>Propionibacteriales</taxon>
        <taxon>Actinopolymorphaceae</taxon>
        <taxon>Actinopolymorpha</taxon>
    </lineage>
</organism>
<dbReference type="GO" id="GO:0005829">
    <property type="term" value="C:cytosol"/>
    <property type="evidence" value="ECO:0007669"/>
    <property type="project" value="TreeGrafter"/>
</dbReference>
<dbReference type="InterPro" id="IPR015797">
    <property type="entry name" value="NUDIX_hydrolase-like_dom_sf"/>
</dbReference>
<reference evidence="6 7" key="1">
    <citation type="submission" date="2016-10" db="EMBL/GenBank/DDBJ databases">
        <authorList>
            <person name="de Groot N.N."/>
        </authorList>
    </citation>
    <scope>NUCLEOTIDE SEQUENCE [LARGE SCALE GENOMIC DNA]</scope>
    <source>
        <strain evidence="6 7">DSM 22024</strain>
    </source>
</reference>
<keyword evidence="3 4" id="KW-0378">Hydrolase</keyword>
<dbReference type="InterPro" id="IPR020476">
    <property type="entry name" value="Nudix_hydrolase"/>
</dbReference>
<dbReference type="PROSITE" id="PS00893">
    <property type="entry name" value="NUDIX_BOX"/>
    <property type="match status" value="1"/>
</dbReference>
<proteinExistence type="inferred from homology"/>
<dbReference type="STRING" id="117157.SAMN04489717_4114"/>
<dbReference type="Pfam" id="PF00293">
    <property type="entry name" value="NUDIX"/>
    <property type="match status" value="1"/>
</dbReference>
<evidence type="ECO:0000256" key="4">
    <source>
        <dbReference type="RuleBase" id="RU003476"/>
    </source>
</evidence>
<evidence type="ECO:0000313" key="7">
    <source>
        <dbReference type="Proteomes" id="UP000198983"/>
    </source>
</evidence>
<dbReference type="GO" id="GO:0016462">
    <property type="term" value="F:pyrophosphatase activity"/>
    <property type="evidence" value="ECO:0007669"/>
    <property type="project" value="UniProtKB-ARBA"/>
</dbReference>
<dbReference type="Proteomes" id="UP000198983">
    <property type="component" value="Chromosome I"/>
</dbReference>
<dbReference type="PANTHER" id="PTHR11839">
    <property type="entry name" value="UDP/ADP-SUGAR PYROPHOSPHATASE"/>
    <property type="match status" value="1"/>
</dbReference>
<gene>
    <name evidence="6" type="ORF">SAMN04489717_4114</name>
</gene>
<evidence type="ECO:0000259" key="5">
    <source>
        <dbReference type="PROSITE" id="PS51462"/>
    </source>
</evidence>
<evidence type="ECO:0000256" key="1">
    <source>
        <dbReference type="ARBA" id="ARBA00001946"/>
    </source>
</evidence>
<protein>
    <submittedName>
        <fullName evidence="6">ADP-ribose pyrophosphatase YjhB, NUDIX family</fullName>
    </submittedName>
</protein>
<keyword evidence="7" id="KW-1185">Reference proteome</keyword>
<dbReference type="InterPro" id="IPR020084">
    <property type="entry name" value="NUDIX_hydrolase_CS"/>
</dbReference>
<evidence type="ECO:0000256" key="2">
    <source>
        <dbReference type="ARBA" id="ARBA00005582"/>
    </source>
</evidence>
<dbReference type="RefSeq" id="WP_092655229.1">
    <property type="nucleotide sequence ID" value="NZ_LT629732.1"/>
</dbReference>
<dbReference type="PROSITE" id="PS51462">
    <property type="entry name" value="NUDIX"/>
    <property type="match status" value="1"/>
</dbReference>
<dbReference type="Gene3D" id="3.90.79.10">
    <property type="entry name" value="Nucleoside Triphosphate Pyrophosphohydrolase"/>
    <property type="match status" value="1"/>
</dbReference>
<dbReference type="PRINTS" id="PR00502">
    <property type="entry name" value="NUDIXFAMILY"/>
</dbReference>
<dbReference type="InterPro" id="IPR000086">
    <property type="entry name" value="NUDIX_hydrolase_dom"/>
</dbReference>
<evidence type="ECO:0000313" key="6">
    <source>
        <dbReference type="EMBL" id="SDS85505.1"/>
    </source>
</evidence>